<protein>
    <submittedName>
        <fullName evidence="1">Uncharacterized protein</fullName>
    </submittedName>
</protein>
<dbReference type="Proteomes" id="UP000010792">
    <property type="component" value="Chromosome"/>
</dbReference>
<accession>L0NL96</accession>
<keyword evidence="2" id="KW-1185">Reference proteome</keyword>
<proteinExistence type="predicted"/>
<dbReference type="STRING" id="1125847.NT26_4123"/>
<dbReference type="KEGG" id="rht:NT26_4123"/>
<gene>
    <name evidence="1" type="ORF">NT26_4123</name>
</gene>
<dbReference type="AlphaFoldDB" id="L0NL96"/>
<evidence type="ECO:0000313" key="1">
    <source>
        <dbReference type="EMBL" id="CCF21845.1"/>
    </source>
</evidence>
<reference evidence="1 2" key="1">
    <citation type="journal article" date="2013" name="Genome Biol. Evol.">
        <title>Life in an arsenic-containing gold mine: genome and physiology of the autotrophic arsenite-oxidizing bacterium rhizobium sp. NT-26.</title>
        <authorList>
            <person name="Andres J."/>
            <person name="Arsene-Ploetze F."/>
            <person name="Barbe V."/>
            <person name="Brochier-Armanet C."/>
            <person name="Cleiss-Arnold J."/>
            <person name="Coppee J.Y."/>
            <person name="Dillies M.A."/>
            <person name="Geist"/>
            <person name="L"/>
            <person name="Joublin A."/>
            <person name="Koechler S."/>
            <person name="Lassalle F."/>
            <person name="Marchal M."/>
            <person name="Medigue C."/>
            <person name="Muller D."/>
            <person name="Nesme X."/>
            <person name="Plewniak F."/>
            <person name="Proux C."/>
            <person name="Ramirez-Bahena M.H."/>
            <person name="Schenowitz C."/>
            <person name="Sismeiro O."/>
            <person name="Vallenet D."/>
            <person name="Santini J.M."/>
            <person name="Bertin P.N."/>
        </authorList>
    </citation>
    <scope>NUCLEOTIDE SEQUENCE [LARGE SCALE GENOMIC DNA]</scope>
    <source>
        <strain evidence="1 2">NT-26</strain>
    </source>
</reference>
<organism evidence="1 2">
    <name type="scientific">Pseudorhizobium banfieldiae</name>
    <dbReference type="NCBI Taxonomy" id="1125847"/>
    <lineage>
        <taxon>Bacteria</taxon>
        <taxon>Pseudomonadati</taxon>
        <taxon>Pseudomonadota</taxon>
        <taxon>Alphaproteobacteria</taxon>
        <taxon>Hyphomicrobiales</taxon>
        <taxon>Rhizobiaceae</taxon>
        <taxon>Rhizobium/Agrobacterium group</taxon>
        <taxon>Pseudorhizobium</taxon>
    </lineage>
</organism>
<evidence type="ECO:0000313" key="2">
    <source>
        <dbReference type="Proteomes" id="UP000010792"/>
    </source>
</evidence>
<name>L0NL96_9HYPH</name>
<dbReference type="EMBL" id="FO082820">
    <property type="protein sequence ID" value="CCF21845.1"/>
    <property type="molecule type" value="Genomic_DNA"/>
</dbReference>
<sequence length="79" mass="8613">MKSGFLVELAGLIRVIWASGNIPTIERMKADDDYVLVPVKHHCGAAHDSVGLRTMQHGPSARFLGSTRPGGLHLRIYSC</sequence>